<dbReference type="Pfam" id="PF10585">
    <property type="entry name" value="UBA_E1_SCCH"/>
    <property type="match status" value="1"/>
</dbReference>
<keyword evidence="8" id="KW-0067">ATP-binding</keyword>
<evidence type="ECO:0000256" key="4">
    <source>
        <dbReference type="ARBA" id="ARBA00012990"/>
    </source>
</evidence>
<evidence type="ECO:0000259" key="9">
    <source>
        <dbReference type="SMART" id="SM00985"/>
    </source>
</evidence>
<keyword evidence="11" id="KW-1185">Reference proteome</keyword>
<dbReference type="Gene3D" id="3.50.50.80">
    <property type="entry name" value="Ubiquitin-activating enzyme E1, inactive adenylation domain, subdomain 1"/>
    <property type="match status" value="1"/>
</dbReference>
<dbReference type="FunFam" id="3.40.50.720:FF:000015">
    <property type="entry name" value="Ubiquitin-activating enzyme E1 1"/>
    <property type="match status" value="1"/>
</dbReference>
<keyword evidence="6" id="KW-0547">Nucleotide-binding</keyword>
<dbReference type="InterPro" id="IPR019572">
    <property type="entry name" value="UBA_E1_SCCH"/>
</dbReference>
<dbReference type="GO" id="GO:0016925">
    <property type="term" value="P:protein sumoylation"/>
    <property type="evidence" value="ECO:0007669"/>
    <property type="project" value="TreeGrafter"/>
</dbReference>
<evidence type="ECO:0000313" key="10">
    <source>
        <dbReference type="EMBL" id="QKF94300.1"/>
    </source>
</evidence>
<dbReference type="InterPro" id="IPR035985">
    <property type="entry name" value="Ubiquitin-activating_enz"/>
</dbReference>
<evidence type="ECO:0000256" key="2">
    <source>
        <dbReference type="ARBA" id="ARBA00004906"/>
    </source>
</evidence>
<evidence type="ECO:0000256" key="3">
    <source>
        <dbReference type="ARBA" id="ARBA00005673"/>
    </source>
</evidence>
<name>A0A7D3QXA1_9VIRU</name>
<dbReference type="InterPro" id="IPR018075">
    <property type="entry name" value="UBQ-activ_enz_E1"/>
</dbReference>
<reference evidence="10 11" key="1">
    <citation type="submission" date="2020-04" db="EMBL/GenBank/DDBJ databases">
        <title>Advantages and limits of metagenomic assembly and binning of a giant virus.</title>
        <authorList>
            <person name="Schulz F."/>
            <person name="Andreani J."/>
            <person name="Francis R."/>
            <person name="Boudjemaa H."/>
            <person name="Bou Khalil J.Y."/>
            <person name="Lee J."/>
            <person name="La Scola B."/>
            <person name="Woyke T."/>
        </authorList>
    </citation>
    <scope>NUCLEOTIDE SEQUENCE [LARGE SCALE GENOMIC DNA]</scope>
    <source>
        <strain evidence="10 11">FV1/VV64</strain>
    </source>
</reference>
<dbReference type="GO" id="GO:0005524">
    <property type="term" value="F:ATP binding"/>
    <property type="evidence" value="ECO:0007669"/>
    <property type="project" value="UniProtKB-KW"/>
</dbReference>
<dbReference type="SUPFAM" id="SSF69572">
    <property type="entry name" value="Activating enzymes of the ubiquitin-like proteins"/>
    <property type="match status" value="2"/>
</dbReference>
<comment type="similarity">
    <text evidence="3">Belongs to the ubiquitin-activating E1 family.</text>
</comment>
<dbReference type="SMART" id="SM00985">
    <property type="entry name" value="UBA_e1_C"/>
    <property type="match status" value="1"/>
</dbReference>
<dbReference type="InterPro" id="IPR033127">
    <property type="entry name" value="UBQ-activ_enz_E1_Cys_AS"/>
</dbReference>
<proteinExistence type="inferred from homology"/>
<keyword evidence="7" id="KW-0833">Ubl conjugation pathway</keyword>
<dbReference type="UniPathway" id="UPA00143"/>
<dbReference type="FunFam" id="2.40.30.180:FF:000002">
    <property type="entry name" value="Ubiquitin-activating enzyme E1 2"/>
    <property type="match status" value="1"/>
</dbReference>
<dbReference type="Gene3D" id="1.10.10.2660">
    <property type="entry name" value="Ubiquitin-activating enzyme E1, SCCH domain"/>
    <property type="match status" value="1"/>
</dbReference>
<organism evidence="10 11">
    <name type="scientific">Fadolivirus FV1/VV64</name>
    <dbReference type="NCBI Taxonomy" id="3070911"/>
    <lineage>
        <taxon>Viruses</taxon>
        <taxon>Varidnaviria</taxon>
        <taxon>Bamfordvirae</taxon>
        <taxon>Nucleocytoviricota</taxon>
        <taxon>Megaviricetes</taxon>
        <taxon>Imitervirales</taxon>
        <taxon>Mimiviridae</taxon>
        <taxon>Klosneuvirinae</taxon>
        <taxon>Fadolivirus</taxon>
        <taxon>Fadolivirus algeromassiliense</taxon>
    </lineage>
</organism>
<dbReference type="Pfam" id="PF00899">
    <property type="entry name" value="ThiF"/>
    <property type="match status" value="2"/>
</dbReference>
<dbReference type="Gene3D" id="3.10.290.60">
    <property type="entry name" value="Ubiquitin-activating enzyme E1, UFD domain"/>
    <property type="match status" value="1"/>
</dbReference>
<dbReference type="EC" id="6.2.1.45" evidence="4"/>
<dbReference type="InterPro" id="IPR042302">
    <property type="entry name" value="E1_FCCH_sf"/>
</dbReference>
<dbReference type="InterPro" id="IPR000011">
    <property type="entry name" value="UBQ/SUMO-activ_enz_E1-like"/>
</dbReference>
<evidence type="ECO:0000256" key="7">
    <source>
        <dbReference type="ARBA" id="ARBA00022786"/>
    </source>
</evidence>
<evidence type="ECO:0000256" key="8">
    <source>
        <dbReference type="ARBA" id="ARBA00022840"/>
    </source>
</evidence>
<dbReference type="Gene3D" id="3.40.50.12550">
    <property type="entry name" value="Ubiquitin-activating enzyme E1, inactive adenylation domain, subdomain 2"/>
    <property type="match status" value="1"/>
</dbReference>
<protein>
    <recommendedName>
        <fullName evidence="4">E1 ubiquitin-activating enzyme</fullName>
        <ecNumber evidence="4">6.2.1.45</ecNumber>
    </recommendedName>
</protein>
<dbReference type="CDD" id="cd01490">
    <property type="entry name" value="Ube1_repeat2"/>
    <property type="match status" value="1"/>
</dbReference>
<dbReference type="InterPro" id="IPR000594">
    <property type="entry name" value="ThiF_NAD_FAD-bd"/>
</dbReference>
<dbReference type="InterPro" id="IPR042063">
    <property type="entry name" value="Ubi_acti_E1_SCCH"/>
</dbReference>
<comment type="pathway">
    <text evidence="2">Protein modification; protein ubiquitination.</text>
</comment>
<evidence type="ECO:0000313" key="11">
    <source>
        <dbReference type="Proteomes" id="UP001162001"/>
    </source>
</evidence>
<sequence>MEAIDFNLYSRQLYAIGVEAMKKMVTSSVLISGMNGLGVEIAKNAILQGFRSVTLHDTKNTTNYDLGTNYYLTRDDIGKNRAQQCHSKLAELNNNVKVECFTGDLSDDLIKNFSVIVLVDYDLSQQLQINDYTHLNKVHFISCSSMGLVGQIFCDFGENFVVNDQDGEQLQTSIVENITNDVVPLVTCVESKPHGLTSGDLVRFTNVKGMTQINDLESIEIQYVDKFSFKLKCDTSNFGKYVGGGELTQVKQTKTMNFKSLRESIETPEFIMTDFTDFERPSKLHAMFRSLNHTNDLQTFTSEVKKLKPECQDELIEKFFLTYRGNVTPMNSIVGGTVAQEIIKACSGKFTPIYQWLYLDSFDCLPENYKELDRTQTGSRYDSQVMVFGERLQHKLAGMKYFIVGSGAIGCELLKNFSMIGLGLKAHGGKMIITDMDTIEKSNLSRQFLFRNSDIGKPKSVSAADAIKKMNPDVNVEARLDKMGPETESVYNMQFYNDLDGVANALDNVMARRYVDSRCVTFKKSLLESGTLATKGNVQVIVPHLTESYGSSQDPPEASIPVCTIKTFPNEIAHTIQWAREQFEDIFVQKPKCAVEYLQNPNKVRTMASSEALGFIEGVKYTLNNIPRTFDDCVVFAFNQWHEYYNKQINELLVKFPHDATTTTGAPFWSGAKKCPHSETFDLNNDLHISYLVSFSNIWGNIFGIKGTTDVNYFKKFVTTIPVPHNVIDHNVKVSLTDEEEKKRREEEAKLVDIEEMIKTLPNHNHFGKVHINPQDFEKDDDTNFHIDFMTSASNMRASNYDIKQADRHTTKGIAGKIIPAIATTTAVVAGFVTLELYKLAQGFKKLESYKNMFLNLALPYFGFSEPMKMNVNKVGEKEYSMWDTFVVQGDITLQEFLDFFEETHKIELDTVTYGNFMMYGVIVNPKKKAQRLNMKIKDIIEKELNVRLDATSITLQVCMSVEDLDTEDVELPEVLYLLA</sequence>
<dbReference type="PROSITE" id="PS00865">
    <property type="entry name" value="UBIQUITIN_ACTIVAT_2"/>
    <property type="match status" value="1"/>
</dbReference>
<evidence type="ECO:0000256" key="6">
    <source>
        <dbReference type="ARBA" id="ARBA00022741"/>
    </source>
</evidence>
<comment type="catalytic activity">
    <reaction evidence="1">
        <text>ATP + ubiquitin + [E1 ubiquitin-activating enzyme]-L-cysteine = AMP + diphosphate + S-ubiquitinyl-[E1 ubiquitin-activating enzyme]-L-cysteine.</text>
        <dbReference type="EC" id="6.2.1.45"/>
    </reaction>
</comment>
<dbReference type="InterPro" id="IPR018965">
    <property type="entry name" value="Ub-activating_enz_E1_C"/>
</dbReference>
<dbReference type="GO" id="GO:0019948">
    <property type="term" value="F:SUMO activating enzyme activity"/>
    <property type="evidence" value="ECO:0007669"/>
    <property type="project" value="TreeGrafter"/>
</dbReference>
<dbReference type="EMBL" id="MT418680">
    <property type="protein sequence ID" value="QKF94300.1"/>
    <property type="molecule type" value="Genomic_DNA"/>
</dbReference>
<dbReference type="Pfam" id="PF09358">
    <property type="entry name" value="E1_UFD"/>
    <property type="match status" value="1"/>
</dbReference>
<dbReference type="Proteomes" id="UP001162001">
    <property type="component" value="Segment"/>
</dbReference>
<dbReference type="InterPro" id="IPR038252">
    <property type="entry name" value="UBA_E1_C_sf"/>
</dbReference>
<dbReference type="InterPro" id="IPR042449">
    <property type="entry name" value="Ub-E1_IAD_1"/>
</dbReference>
<evidence type="ECO:0000256" key="1">
    <source>
        <dbReference type="ARBA" id="ARBA00000488"/>
    </source>
</evidence>
<dbReference type="InterPro" id="IPR045886">
    <property type="entry name" value="ThiF/MoeB/HesA"/>
</dbReference>
<dbReference type="PANTHER" id="PTHR10953">
    <property type="entry name" value="UBIQUITIN-ACTIVATING ENZYME E1"/>
    <property type="match status" value="1"/>
</dbReference>
<keyword evidence="5" id="KW-0436">Ligase</keyword>
<evidence type="ECO:0000256" key="5">
    <source>
        <dbReference type="ARBA" id="ARBA00022598"/>
    </source>
</evidence>
<dbReference type="PRINTS" id="PR01849">
    <property type="entry name" value="UBIQUITINACT"/>
</dbReference>
<dbReference type="PROSITE" id="PS00536">
    <property type="entry name" value="UBIQUITIN_ACTIVAT_1"/>
    <property type="match status" value="1"/>
</dbReference>
<gene>
    <name evidence="10" type="ORF">Fadolivirus_1_842</name>
</gene>
<dbReference type="PANTHER" id="PTHR10953:SF250">
    <property type="entry name" value="UBIQUITIN-LIKE MODIFIER-ACTIVATING ENZYME 1"/>
    <property type="match status" value="1"/>
</dbReference>
<accession>A0A7D3QXA1</accession>
<dbReference type="FunFam" id="1.10.10.2660:FF:000001">
    <property type="entry name" value="Ubiquitin-activating enzyme E1 1"/>
    <property type="match status" value="1"/>
</dbReference>
<dbReference type="GO" id="GO:0004839">
    <property type="term" value="F:ubiquitin activating enzyme activity"/>
    <property type="evidence" value="ECO:0007669"/>
    <property type="project" value="UniProtKB-EC"/>
</dbReference>
<dbReference type="InterPro" id="IPR018074">
    <property type="entry name" value="UBQ-activ_enz_E1_CS"/>
</dbReference>
<dbReference type="NCBIfam" id="TIGR01408">
    <property type="entry name" value="Ube1"/>
    <property type="match status" value="1"/>
</dbReference>
<dbReference type="FunFam" id="3.50.50.80:FF:000001">
    <property type="entry name" value="ubiquitin-like modifier-activating enzyme 1"/>
    <property type="match status" value="1"/>
</dbReference>
<dbReference type="Gene3D" id="3.40.50.720">
    <property type="entry name" value="NAD(P)-binding Rossmann-like Domain"/>
    <property type="match status" value="1"/>
</dbReference>
<feature type="domain" description="Ubiquitin-activating enzyme E1 C-terminal" evidence="9">
    <location>
        <begin position="850"/>
        <end position="975"/>
    </location>
</feature>
<dbReference type="Gene3D" id="2.40.30.180">
    <property type="entry name" value="Ubiquitin-activating enzyme E1, FCCH domain"/>
    <property type="match status" value="1"/>
</dbReference>